<proteinExistence type="predicted"/>
<evidence type="ECO:0000313" key="2">
    <source>
        <dbReference type="Proteomes" id="UP001234989"/>
    </source>
</evidence>
<organism evidence="1 2">
    <name type="scientific">Solanum verrucosum</name>
    <dbReference type="NCBI Taxonomy" id="315347"/>
    <lineage>
        <taxon>Eukaryota</taxon>
        <taxon>Viridiplantae</taxon>
        <taxon>Streptophyta</taxon>
        <taxon>Embryophyta</taxon>
        <taxon>Tracheophyta</taxon>
        <taxon>Spermatophyta</taxon>
        <taxon>Magnoliopsida</taxon>
        <taxon>eudicotyledons</taxon>
        <taxon>Gunneridae</taxon>
        <taxon>Pentapetalae</taxon>
        <taxon>asterids</taxon>
        <taxon>lamiids</taxon>
        <taxon>Solanales</taxon>
        <taxon>Solanaceae</taxon>
        <taxon>Solanoideae</taxon>
        <taxon>Solaneae</taxon>
        <taxon>Solanum</taxon>
    </lineage>
</organism>
<dbReference type="EMBL" id="CP133623">
    <property type="protein sequence ID" value="WMV60211.1"/>
    <property type="molecule type" value="Genomic_DNA"/>
</dbReference>
<dbReference type="Proteomes" id="UP001234989">
    <property type="component" value="Chromosome 12"/>
</dbReference>
<name>A0AAF1A240_SOLVR</name>
<sequence>MKKRCILMSNSNLMMKRKKRGEIREKGEKLRLKGGEERWWVVKESTSAPLKRLHAIKRPEITFCATSAHNV</sequence>
<protein>
    <submittedName>
        <fullName evidence="1">Uncharacterized protein</fullName>
    </submittedName>
</protein>
<accession>A0AAF1A240</accession>
<gene>
    <name evidence="1" type="ORF">MTR67_053596</name>
</gene>
<dbReference type="AlphaFoldDB" id="A0AAF1A240"/>
<evidence type="ECO:0000313" key="1">
    <source>
        <dbReference type="EMBL" id="WMV60211.1"/>
    </source>
</evidence>
<keyword evidence="2" id="KW-1185">Reference proteome</keyword>
<reference evidence="1" key="1">
    <citation type="submission" date="2023-08" db="EMBL/GenBank/DDBJ databases">
        <title>A de novo genome assembly of Solanum verrucosum Schlechtendal, a Mexican diploid species geographically isolated from the other diploid A-genome species in potato relatives.</title>
        <authorList>
            <person name="Hosaka K."/>
        </authorList>
    </citation>
    <scope>NUCLEOTIDE SEQUENCE</scope>
    <source>
        <tissue evidence="1">Young leaves</tissue>
    </source>
</reference>